<dbReference type="Pfam" id="PF00400">
    <property type="entry name" value="WD40"/>
    <property type="match status" value="3"/>
</dbReference>
<dbReference type="GO" id="GO:0005769">
    <property type="term" value="C:early endosome"/>
    <property type="evidence" value="ECO:0007669"/>
    <property type="project" value="TreeGrafter"/>
</dbReference>
<protein>
    <submittedName>
        <fullName evidence="6">WD repeat and FYVE domain-containing protein like</fullName>
    </submittedName>
</protein>
<dbReference type="PROSITE" id="PS50082">
    <property type="entry name" value="WD_REPEATS_2"/>
    <property type="match status" value="3"/>
</dbReference>
<keyword evidence="7" id="KW-1185">Reference proteome</keyword>
<dbReference type="SUPFAM" id="SSF52540">
    <property type="entry name" value="P-loop containing nucleoside triphosphate hydrolases"/>
    <property type="match status" value="1"/>
</dbReference>
<dbReference type="InterPro" id="IPR027417">
    <property type="entry name" value="P-loop_NTPase"/>
</dbReference>
<accession>A0A8T0FGC9</accession>
<dbReference type="SUPFAM" id="SSF50978">
    <property type="entry name" value="WD40 repeat-like"/>
    <property type="match status" value="1"/>
</dbReference>
<dbReference type="GO" id="GO:0003924">
    <property type="term" value="F:GTPase activity"/>
    <property type="evidence" value="ECO:0007669"/>
    <property type="project" value="InterPro"/>
</dbReference>
<organism evidence="6 7">
    <name type="scientific">Argiope bruennichi</name>
    <name type="common">Wasp spider</name>
    <name type="synonym">Aranea bruennichi</name>
    <dbReference type="NCBI Taxonomy" id="94029"/>
    <lineage>
        <taxon>Eukaryota</taxon>
        <taxon>Metazoa</taxon>
        <taxon>Ecdysozoa</taxon>
        <taxon>Arthropoda</taxon>
        <taxon>Chelicerata</taxon>
        <taxon>Arachnida</taxon>
        <taxon>Araneae</taxon>
        <taxon>Araneomorphae</taxon>
        <taxon>Entelegynae</taxon>
        <taxon>Araneoidea</taxon>
        <taxon>Araneidae</taxon>
        <taxon>Argiope</taxon>
    </lineage>
</organism>
<dbReference type="InterPro" id="IPR001806">
    <property type="entry name" value="Small_GTPase"/>
</dbReference>
<comment type="subcellular location">
    <subcellularLocation>
        <location evidence="1">Endosome</location>
    </subcellularLocation>
</comment>
<dbReference type="SMART" id="SM00320">
    <property type="entry name" value="WD40"/>
    <property type="match status" value="5"/>
</dbReference>
<gene>
    <name evidence="6" type="ORF">HNY73_006542</name>
</gene>
<dbReference type="PROSITE" id="PS00678">
    <property type="entry name" value="WD_REPEATS_1"/>
    <property type="match status" value="2"/>
</dbReference>
<reference evidence="6" key="2">
    <citation type="submission" date="2020-06" db="EMBL/GenBank/DDBJ databases">
        <authorList>
            <person name="Sheffer M."/>
        </authorList>
    </citation>
    <scope>NUCLEOTIDE SEQUENCE</scope>
</reference>
<dbReference type="Proteomes" id="UP000807504">
    <property type="component" value="Unassembled WGS sequence"/>
</dbReference>
<dbReference type="PROSITE" id="PS50294">
    <property type="entry name" value="WD_REPEATS_REGION"/>
    <property type="match status" value="2"/>
</dbReference>
<dbReference type="Gene3D" id="2.130.10.10">
    <property type="entry name" value="YVTN repeat-like/Quinoprotein amine dehydrogenase"/>
    <property type="match status" value="2"/>
</dbReference>
<evidence type="ECO:0000256" key="4">
    <source>
        <dbReference type="ARBA" id="ARBA00022753"/>
    </source>
</evidence>
<dbReference type="PANTHER" id="PTHR46189">
    <property type="entry name" value="LD41958P"/>
    <property type="match status" value="1"/>
</dbReference>
<name>A0A8T0FGC9_ARGBR</name>
<dbReference type="SMART" id="SM00174">
    <property type="entry name" value="RHO"/>
    <property type="match status" value="1"/>
</dbReference>
<dbReference type="InterPro" id="IPR036322">
    <property type="entry name" value="WD40_repeat_dom_sf"/>
</dbReference>
<evidence type="ECO:0000313" key="6">
    <source>
        <dbReference type="EMBL" id="KAF8788509.1"/>
    </source>
</evidence>
<evidence type="ECO:0000256" key="1">
    <source>
        <dbReference type="ARBA" id="ARBA00004177"/>
    </source>
</evidence>
<dbReference type="InterPro" id="IPR001680">
    <property type="entry name" value="WD40_rpt"/>
</dbReference>
<keyword evidence="3" id="KW-0677">Repeat</keyword>
<dbReference type="Gene3D" id="3.40.50.300">
    <property type="entry name" value="P-loop containing nucleotide triphosphate hydrolases"/>
    <property type="match status" value="1"/>
</dbReference>
<dbReference type="PRINTS" id="PR00320">
    <property type="entry name" value="GPROTEINBRPT"/>
</dbReference>
<evidence type="ECO:0000256" key="2">
    <source>
        <dbReference type="ARBA" id="ARBA00022574"/>
    </source>
</evidence>
<dbReference type="InterPro" id="IPR015943">
    <property type="entry name" value="WD40/YVTN_repeat-like_dom_sf"/>
</dbReference>
<feature type="repeat" description="WD" evidence="5">
    <location>
        <begin position="328"/>
        <end position="361"/>
    </location>
</feature>
<keyword evidence="4" id="KW-0967">Endosome</keyword>
<keyword evidence="2 5" id="KW-0853">WD repeat</keyword>
<dbReference type="GO" id="GO:0005525">
    <property type="term" value="F:GTP binding"/>
    <property type="evidence" value="ECO:0007669"/>
    <property type="project" value="InterPro"/>
</dbReference>
<sequence>MESDKMETEETVKESFDKEFGDEQKYDWNEVIQNHVKIVVVGERGCGKSSLILAAKNQIFPHPEENFVSKQCPLDVEVDGKTEACMVVEADSGDDSIHSRSRIYSETDIILLCFDDIKTLTGVERKWVRELKDHVPGVPIILVRIKKMKQESDILSSELTELESFSELVMAAEIKPVPGTSTQFANTRKPQLISKLEGHQDVVNMAVIVPNAEGIISVSDDRTVRVWLKRDTGQYWPSICHYMPSHQGRVADLVFSLWSEWVLSVGRDKYFQWHCSETGQRLGGFQCNAWCTAVQFDAQSKHVFIGDYSGQITMLKIEESGYKPITTLKGHSGSIRCLEWDPDRKLLFSGSFDQSIIVWDIGGQQGTAYELQGHHRVSLASFHDGRHSIIHMDLDETRSHLLTVGADKIIKLWDVSSLLQPLPEQA</sequence>
<dbReference type="InterPro" id="IPR042234">
    <property type="entry name" value="WDFY1/WDFY2"/>
</dbReference>
<dbReference type="AlphaFoldDB" id="A0A8T0FGC9"/>
<dbReference type="PANTHER" id="PTHR46189:SF1">
    <property type="entry name" value="LD41958P"/>
    <property type="match status" value="1"/>
</dbReference>
<dbReference type="EMBL" id="JABXBU010000012">
    <property type="protein sequence ID" value="KAF8788509.1"/>
    <property type="molecule type" value="Genomic_DNA"/>
</dbReference>
<feature type="repeat" description="WD" evidence="5">
    <location>
        <begin position="196"/>
        <end position="227"/>
    </location>
</feature>
<reference evidence="6" key="1">
    <citation type="journal article" date="2020" name="bioRxiv">
        <title>Chromosome-level reference genome of the European wasp spider Argiope bruennichi: a resource for studies on range expansion and evolutionary adaptation.</title>
        <authorList>
            <person name="Sheffer M.M."/>
            <person name="Hoppe A."/>
            <person name="Krehenwinkel H."/>
            <person name="Uhl G."/>
            <person name="Kuss A.W."/>
            <person name="Jensen L."/>
            <person name="Jensen C."/>
            <person name="Gillespie R.G."/>
            <person name="Hoff K.J."/>
            <person name="Prost S."/>
        </authorList>
    </citation>
    <scope>NUCLEOTIDE SEQUENCE</scope>
</reference>
<feature type="repeat" description="WD" evidence="5">
    <location>
        <begin position="382"/>
        <end position="417"/>
    </location>
</feature>
<comment type="caution">
    <text evidence="6">The sequence shown here is derived from an EMBL/GenBank/DDBJ whole genome shotgun (WGS) entry which is preliminary data.</text>
</comment>
<dbReference type="InterPro" id="IPR019775">
    <property type="entry name" value="WD40_repeat_CS"/>
</dbReference>
<proteinExistence type="predicted"/>
<evidence type="ECO:0000256" key="3">
    <source>
        <dbReference type="ARBA" id="ARBA00022737"/>
    </source>
</evidence>
<dbReference type="InterPro" id="IPR020472">
    <property type="entry name" value="WD40_PAC1"/>
</dbReference>
<dbReference type="Pfam" id="PF00071">
    <property type="entry name" value="Ras"/>
    <property type="match status" value="1"/>
</dbReference>
<evidence type="ECO:0000313" key="7">
    <source>
        <dbReference type="Proteomes" id="UP000807504"/>
    </source>
</evidence>
<evidence type="ECO:0000256" key="5">
    <source>
        <dbReference type="PROSITE-ProRule" id="PRU00221"/>
    </source>
</evidence>